<evidence type="ECO:0000313" key="13">
    <source>
        <dbReference type="Proteomes" id="UP000310689"/>
    </source>
</evidence>
<dbReference type="HAMAP" id="MF_00235">
    <property type="entry name" value="Adenylate_kinase_Adk"/>
    <property type="match status" value="1"/>
</dbReference>
<evidence type="ECO:0000256" key="4">
    <source>
        <dbReference type="ARBA" id="ARBA00022777"/>
    </source>
</evidence>
<dbReference type="OrthoDB" id="442176at2759"/>
<dbReference type="GO" id="GO:0005634">
    <property type="term" value="C:nucleus"/>
    <property type="evidence" value="ECO:0007669"/>
    <property type="project" value="UniProtKB-SubCell"/>
</dbReference>
<evidence type="ECO:0000256" key="5">
    <source>
        <dbReference type="ARBA" id="ARBA00022840"/>
    </source>
</evidence>
<dbReference type="HAMAP" id="MF_03172">
    <property type="entry name" value="Adenylate_kinase_UMP_CMP_kin"/>
    <property type="match status" value="1"/>
</dbReference>
<dbReference type="EC" id="2.7.4.14" evidence="9"/>
<feature type="binding site" evidence="9">
    <location>
        <begin position="98"/>
        <end position="101"/>
    </location>
    <ligand>
        <name>a ribonucleoside 5'-phosphate</name>
        <dbReference type="ChEBI" id="CHEBI:58043"/>
    </ligand>
</feature>
<evidence type="ECO:0000256" key="3">
    <source>
        <dbReference type="ARBA" id="ARBA00022741"/>
    </source>
</evidence>
<evidence type="ECO:0000256" key="8">
    <source>
        <dbReference type="ARBA" id="ARBA00048116"/>
    </source>
</evidence>
<evidence type="ECO:0000256" key="6">
    <source>
        <dbReference type="ARBA" id="ARBA00022975"/>
    </source>
</evidence>
<dbReference type="GO" id="GO:0019205">
    <property type="term" value="F:nucleobase-containing compound kinase activity"/>
    <property type="evidence" value="ECO:0007669"/>
    <property type="project" value="InterPro"/>
</dbReference>
<dbReference type="GO" id="GO:0006221">
    <property type="term" value="P:pyrimidine nucleotide biosynthetic process"/>
    <property type="evidence" value="ECO:0007669"/>
    <property type="project" value="UniProtKB-UniRule"/>
</dbReference>
<feature type="binding site" evidence="9">
    <location>
        <position position="105"/>
    </location>
    <ligand>
        <name>a ribonucleoside 5'-phosphate</name>
        <dbReference type="ChEBI" id="CHEBI:58043"/>
    </ligand>
</feature>
<dbReference type="CDD" id="cd01428">
    <property type="entry name" value="ADK"/>
    <property type="match status" value="1"/>
</dbReference>
<comment type="subcellular location">
    <subcellularLocation>
        <location evidence="9">Cytoplasm</location>
    </subcellularLocation>
    <subcellularLocation>
        <location evidence="9">Nucleus</location>
    </subcellularLocation>
    <text evidence="9">Predominantly cytoplasmic.</text>
</comment>
<dbReference type="InterPro" id="IPR000850">
    <property type="entry name" value="Adenylat/UMP-CMP_kin"/>
</dbReference>
<keyword evidence="5 9" id="KW-0067">ATP-binding</keyword>
<dbReference type="GO" id="GO:0016776">
    <property type="term" value="F:phosphotransferase activity, phosphate group as acceptor"/>
    <property type="evidence" value="ECO:0007669"/>
    <property type="project" value="InterPro"/>
</dbReference>
<keyword evidence="7 9" id="KW-0539">Nucleus</keyword>
<dbReference type="EMBL" id="SPOF01000042">
    <property type="protein sequence ID" value="TIB09418.1"/>
    <property type="molecule type" value="Genomic_DNA"/>
</dbReference>
<keyword evidence="6 9" id="KW-0665">Pyrimidine biosynthesis</keyword>
<dbReference type="Pfam" id="PF00406">
    <property type="entry name" value="ADK"/>
    <property type="match status" value="1"/>
</dbReference>
<dbReference type="Proteomes" id="UP000306954">
    <property type="component" value="Unassembled WGS sequence"/>
</dbReference>
<keyword evidence="1 9" id="KW-0963">Cytoplasm</keyword>
<feature type="region of interest" description="NMPbind" evidence="9">
    <location>
        <begin position="39"/>
        <end position="69"/>
    </location>
</feature>
<reference evidence="12 13" key="1">
    <citation type="submission" date="2019-03" db="EMBL/GenBank/DDBJ databases">
        <title>Sequencing 23 genomes of Wallemia ichthyophaga.</title>
        <authorList>
            <person name="Gostincar C."/>
        </authorList>
    </citation>
    <scope>NUCLEOTIDE SEQUENCE [LARGE SCALE GENOMIC DNA]</scope>
    <source>
        <strain evidence="11 13">EXF-6200</strain>
        <strain evidence="10 12">EXF-8621</strain>
    </source>
</reference>
<name>A0A4V4MBA4_WALIC</name>
<dbReference type="FunFam" id="3.40.50.300:FF:000315">
    <property type="entry name" value="Adenylate kinase 1"/>
    <property type="match status" value="1"/>
</dbReference>
<feature type="binding site" evidence="9">
    <location>
        <position position="142"/>
    </location>
    <ligand>
        <name>a ribonucleoside 5'-phosphate</name>
        <dbReference type="ChEBI" id="CHEBI:58043"/>
    </ligand>
</feature>
<comment type="catalytic activity">
    <reaction evidence="8 9">
        <text>UMP + ATP = UDP + ADP</text>
        <dbReference type="Rhea" id="RHEA:24400"/>
        <dbReference type="ChEBI" id="CHEBI:30616"/>
        <dbReference type="ChEBI" id="CHEBI:57865"/>
        <dbReference type="ChEBI" id="CHEBI:58223"/>
        <dbReference type="ChEBI" id="CHEBI:456216"/>
        <dbReference type="EC" id="2.7.4.14"/>
    </reaction>
</comment>
<dbReference type="EMBL" id="SPOI01000019">
    <property type="protein sequence ID" value="TIB40227.1"/>
    <property type="molecule type" value="Genomic_DNA"/>
</dbReference>
<evidence type="ECO:0000313" key="12">
    <source>
        <dbReference type="Proteomes" id="UP000306954"/>
    </source>
</evidence>
<feature type="binding site" evidence="9">
    <location>
        <position position="136"/>
    </location>
    <ligand>
        <name>ATP</name>
        <dbReference type="ChEBI" id="CHEBI:30616"/>
    </ligand>
</feature>
<feature type="binding site" evidence="9">
    <location>
        <position position="45"/>
    </location>
    <ligand>
        <name>a ribonucleoside 5'-phosphate</name>
        <dbReference type="ChEBI" id="CHEBI:58043"/>
    </ligand>
</feature>
<dbReference type="PANTHER" id="PTHR23359">
    <property type="entry name" value="NUCLEOTIDE KINASE"/>
    <property type="match status" value="1"/>
</dbReference>
<dbReference type="Gene3D" id="3.40.50.300">
    <property type="entry name" value="P-loop containing nucleotide triphosphate hydrolases"/>
    <property type="match status" value="1"/>
</dbReference>
<sequence>MASFDSSQVLVIFVLGGPGAGKGTQCGRLVEDYSFCHLSAGDLLRAEQAREGSEAGELIKSFIREGRIVPSYVTLNLLKNAMDDAITHRNTTRFLIDGFPRQMDQALSFDEHICNSRFVLYLNCPESTMEERLLKRSQTSGRDDDNVESIRKRFATFINTSMPVIEHYQKMDKVVQVDCTASVDDVYARVKEAVNKQIS</sequence>
<dbReference type="Proteomes" id="UP000310689">
    <property type="component" value="Unassembled WGS sequence"/>
</dbReference>
<comment type="cofactor">
    <cofactor evidence="9">
        <name>Mg(2+)</name>
        <dbReference type="ChEBI" id="CHEBI:18420"/>
    </cofactor>
    <text evidence="9">Binds 1 Mg(2+) ion per monomer.</text>
</comment>
<comment type="caution">
    <text evidence="10">The sequence shown here is derived from an EMBL/GenBank/DDBJ whole genome shotgun (WGS) entry which is preliminary data.</text>
</comment>
<comment type="subunit">
    <text evidence="9">Monomer.</text>
</comment>
<dbReference type="GO" id="GO:0006207">
    <property type="term" value="P:'de novo' pyrimidine nucleobase biosynthetic process"/>
    <property type="evidence" value="ECO:0007669"/>
    <property type="project" value="InterPro"/>
</dbReference>
<comment type="domain">
    <text evidence="9">Consists of three domains, a large central CORE domain and two small peripheral domains, NMPbind and LID, which undergo movements during catalysis. The LID domain closes over the site of phosphoryl transfer upon ATP binding. Assembling and dissambling the active center during each catalytic cycle provides an effective means to prevent ATP hydrolysis.</text>
</comment>
<dbReference type="GO" id="GO:0005737">
    <property type="term" value="C:cytoplasm"/>
    <property type="evidence" value="ECO:0007669"/>
    <property type="project" value="UniProtKB-SubCell"/>
</dbReference>
<evidence type="ECO:0000256" key="2">
    <source>
        <dbReference type="ARBA" id="ARBA00022679"/>
    </source>
</evidence>
<evidence type="ECO:0000256" key="7">
    <source>
        <dbReference type="ARBA" id="ARBA00023242"/>
    </source>
</evidence>
<dbReference type="AlphaFoldDB" id="A0A4V4MBA4"/>
<dbReference type="PRINTS" id="PR00094">
    <property type="entry name" value="ADENYLTKNASE"/>
</dbReference>
<evidence type="ECO:0000313" key="10">
    <source>
        <dbReference type="EMBL" id="TIB09418.1"/>
    </source>
</evidence>
<dbReference type="InterPro" id="IPR027417">
    <property type="entry name" value="P-loop_NTPase"/>
</dbReference>
<dbReference type="OMA" id="EQTMPVI"/>
<comment type="function">
    <text evidence="9">Catalyzes the phosphorylation of pyrimidine nucleoside monophosphates at the expense of ATP. Plays an important role in de novo pyrimidine nucleotide biosynthesis. Has preference for UMP and dUMP as phosphate acceptors, but can also use CMP, dCMP and AMP.</text>
</comment>
<dbReference type="SUPFAM" id="SSF52540">
    <property type="entry name" value="P-loop containing nucleoside triphosphate hydrolases"/>
    <property type="match status" value="1"/>
</dbReference>
<dbReference type="InterPro" id="IPR033690">
    <property type="entry name" value="Adenylat_kinase_CS"/>
</dbReference>
<dbReference type="InterPro" id="IPR006266">
    <property type="entry name" value="UMP_CMP_kinase"/>
</dbReference>
<gene>
    <name evidence="11" type="ORF">E3P86_00775</name>
    <name evidence="10" type="ORF">E3P90_03281</name>
</gene>
<keyword evidence="4 9" id="KW-0418">Kinase</keyword>
<dbReference type="GO" id="GO:0005524">
    <property type="term" value="F:ATP binding"/>
    <property type="evidence" value="ECO:0007669"/>
    <property type="project" value="UniProtKB-KW"/>
</dbReference>
<dbReference type="NCBIfam" id="TIGR01359">
    <property type="entry name" value="UMP_CMP_kin_fam"/>
    <property type="match status" value="1"/>
</dbReference>
<evidence type="ECO:0000256" key="1">
    <source>
        <dbReference type="ARBA" id="ARBA00022490"/>
    </source>
</evidence>
<feature type="region of interest" description="LID" evidence="9">
    <location>
        <begin position="135"/>
        <end position="145"/>
    </location>
</feature>
<feature type="binding site" evidence="9">
    <location>
        <position position="153"/>
    </location>
    <ligand>
        <name>a ribonucleoside 5'-phosphate</name>
        <dbReference type="ChEBI" id="CHEBI:58043"/>
    </ligand>
</feature>
<accession>A0A4V4MBA4</accession>
<feature type="binding site" evidence="9">
    <location>
        <begin position="67"/>
        <end position="69"/>
    </location>
    <ligand>
        <name>a ribonucleoside 5'-phosphate</name>
        <dbReference type="ChEBI" id="CHEBI:58043"/>
    </ligand>
</feature>
<protein>
    <recommendedName>
        <fullName evidence="9">Uridylate kinase</fullName>
        <shortName evidence="9">UK</shortName>
        <ecNumber evidence="9">2.7.4.14</ecNumber>
    </recommendedName>
    <alternativeName>
        <fullName evidence="9">ATP:UMP phosphotransferase</fullName>
    </alternativeName>
    <alternativeName>
        <fullName evidence="9">Deoxycytidylate kinase</fullName>
        <shortName evidence="9">CK</shortName>
        <shortName evidence="9">dCMP kinase</shortName>
    </alternativeName>
    <alternativeName>
        <fullName evidence="9">Uridine monophosphate kinase</fullName>
        <shortName evidence="9">UMP kinase</shortName>
        <shortName evidence="9">UMPK</shortName>
    </alternativeName>
</protein>
<proteinExistence type="inferred from homology"/>
<dbReference type="GO" id="GO:0009123">
    <property type="term" value="P:nucleoside monophosphate metabolic process"/>
    <property type="evidence" value="ECO:0007669"/>
    <property type="project" value="UniProtKB-ARBA"/>
</dbReference>
<keyword evidence="2 9" id="KW-0808">Transferase</keyword>
<feature type="binding site" evidence="9">
    <location>
        <begin position="19"/>
        <end position="24"/>
    </location>
    <ligand>
        <name>ATP</name>
        <dbReference type="ChEBI" id="CHEBI:30616"/>
    </ligand>
</feature>
<feature type="binding site" evidence="9">
    <location>
        <position position="181"/>
    </location>
    <ligand>
        <name>ATP</name>
        <dbReference type="ChEBI" id="CHEBI:30616"/>
    </ligand>
</feature>
<evidence type="ECO:0000256" key="9">
    <source>
        <dbReference type="HAMAP-Rule" id="MF_03172"/>
    </source>
</evidence>
<comment type="similarity">
    <text evidence="9">Belongs to the adenylate kinase family. UMP-CMP kinase subfamily.</text>
</comment>
<dbReference type="PROSITE" id="PS00113">
    <property type="entry name" value="ADENYLATE_KINASE"/>
    <property type="match status" value="1"/>
</dbReference>
<keyword evidence="3 9" id="KW-0547">Nucleotide-binding</keyword>
<organism evidence="10 12">
    <name type="scientific">Wallemia ichthyophaga</name>
    <dbReference type="NCBI Taxonomy" id="245174"/>
    <lineage>
        <taxon>Eukaryota</taxon>
        <taxon>Fungi</taxon>
        <taxon>Dikarya</taxon>
        <taxon>Basidiomycota</taxon>
        <taxon>Wallemiomycotina</taxon>
        <taxon>Wallemiomycetes</taxon>
        <taxon>Wallemiales</taxon>
        <taxon>Wallemiaceae</taxon>
        <taxon>Wallemia</taxon>
    </lineage>
</organism>
<evidence type="ECO:0000313" key="11">
    <source>
        <dbReference type="EMBL" id="TIB40227.1"/>
    </source>
</evidence>